<evidence type="ECO:0000313" key="2">
    <source>
        <dbReference type="Proteomes" id="UP001054837"/>
    </source>
</evidence>
<proteinExistence type="predicted"/>
<sequence>MEVSNIRSSPKKSLSVSLRQLLPLSNSETGHQLIVNTLGRIQDMTDRGLQSSIILLAALDFSQLPQSSHDPGDGPRNVQN</sequence>
<dbReference type="AlphaFoldDB" id="A0AAV4TZ55"/>
<dbReference type="Proteomes" id="UP001054837">
    <property type="component" value="Unassembled WGS sequence"/>
</dbReference>
<evidence type="ECO:0000313" key="1">
    <source>
        <dbReference type="EMBL" id="GIY49893.1"/>
    </source>
</evidence>
<reference evidence="1 2" key="1">
    <citation type="submission" date="2021-06" db="EMBL/GenBank/DDBJ databases">
        <title>Caerostris darwini draft genome.</title>
        <authorList>
            <person name="Kono N."/>
            <person name="Arakawa K."/>
        </authorList>
    </citation>
    <scope>NUCLEOTIDE SEQUENCE [LARGE SCALE GENOMIC DNA]</scope>
</reference>
<dbReference type="EMBL" id="BPLQ01010314">
    <property type="protein sequence ID" value="GIY49893.1"/>
    <property type="molecule type" value="Genomic_DNA"/>
</dbReference>
<keyword evidence="2" id="KW-1185">Reference proteome</keyword>
<gene>
    <name evidence="1" type="ORF">CDAR_589491</name>
</gene>
<protein>
    <submittedName>
        <fullName evidence="1">Uncharacterized protein</fullName>
    </submittedName>
</protein>
<comment type="caution">
    <text evidence="1">The sequence shown here is derived from an EMBL/GenBank/DDBJ whole genome shotgun (WGS) entry which is preliminary data.</text>
</comment>
<accession>A0AAV4TZ55</accession>
<name>A0AAV4TZ55_9ARAC</name>
<organism evidence="1 2">
    <name type="scientific">Caerostris darwini</name>
    <dbReference type="NCBI Taxonomy" id="1538125"/>
    <lineage>
        <taxon>Eukaryota</taxon>
        <taxon>Metazoa</taxon>
        <taxon>Ecdysozoa</taxon>
        <taxon>Arthropoda</taxon>
        <taxon>Chelicerata</taxon>
        <taxon>Arachnida</taxon>
        <taxon>Araneae</taxon>
        <taxon>Araneomorphae</taxon>
        <taxon>Entelegynae</taxon>
        <taxon>Araneoidea</taxon>
        <taxon>Araneidae</taxon>
        <taxon>Caerostris</taxon>
    </lineage>
</organism>